<proteinExistence type="predicted"/>
<name>A0A0S2DRS6_LYSEN</name>
<dbReference type="Proteomes" id="UP000061569">
    <property type="component" value="Chromosome"/>
</dbReference>
<sequence length="49" mass="5735">MIFSPESIDRPFLKLFKIQQRVVRTARSTDQLIQLDLDCLGIAVLRILY</sequence>
<reference evidence="2 3" key="1">
    <citation type="submission" date="2015-11" db="EMBL/GenBank/DDBJ databases">
        <title>Genome sequences of Lysobacter enzymogenes strain C3 and Lysobacter antibioticus ATCC 29479.</title>
        <authorList>
            <person name="Kobayashi D.Y."/>
        </authorList>
    </citation>
    <scope>NUCLEOTIDE SEQUENCE [LARGE SCALE GENOMIC DNA]</scope>
    <source>
        <strain evidence="2 3">C3</strain>
    </source>
</reference>
<dbReference type="PATRIC" id="fig|69.6.peg.14"/>
<evidence type="ECO:0000313" key="3">
    <source>
        <dbReference type="Proteomes" id="UP000061569"/>
    </source>
</evidence>
<gene>
    <name evidence="1" type="ORF">GLE_0010</name>
    <name evidence="2" type="ORF">GLE_5547</name>
</gene>
<evidence type="ECO:0000313" key="2">
    <source>
        <dbReference type="EMBL" id="ALN60888.1"/>
    </source>
</evidence>
<dbReference type="AlphaFoldDB" id="A0A0S2DRS6"/>
<dbReference type="EMBL" id="CP013140">
    <property type="protein sequence ID" value="ALN55369.1"/>
    <property type="molecule type" value="Genomic_DNA"/>
</dbReference>
<evidence type="ECO:0000313" key="1">
    <source>
        <dbReference type="EMBL" id="ALN55369.1"/>
    </source>
</evidence>
<dbReference type="EMBL" id="CP013140">
    <property type="protein sequence ID" value="ALN60888.1"/>
    <property type="molecule type" value="Genomic_DNA"/>
</dbReference>
<accession>A0A0S2DRS6</accession>
<dbReference type="KEGG" id="lez:GLE_5547"/>
<organism evidence="2 3">
    <name type="scientific">Lysobacter enzymogenes</name>
    <dbReference type="NCBI Taxonomy" id="69"/>
    <lineage>
        <taxon>Bacteria</taxon>
        <taxon>Pseudomonadati</taxon>
        <taxon>Pseudomonadota</taxon>
        <taxon>Gammaproteobacteria</taxon>
        <taxon>Lysobacterales</taxon>
        <taxon>Lysobacteraceae</taxon>
        <taxon>Lysobacter</taxon>
    </lineage>
</organism>
<protein>
    <submittedName>
        <fullName evidence="2">Uncharacterized protein</fullName>
    </submittedName>
</protein>
<dbReference type="KEGG" id="lez:GLE_0010"/>